<evidence type="ECO:0000256" key="6">
    <source>
        <dbReference type="RuleBase" id="RU363014"/>
    </source>
</evidence>
<dbReference type="OrthoDB" id="1911748at2759"/>
<dbReference type="Pfam" id="PF13616">
    <property type="entry name" value="Rotamase_3"/>
    <property type="match status" value="1"/>
</dbReference>
<feature type="signal peptide" evidence="6">
    <location>
        <begin position="1"/>
        <end position="22"/>
    </location>
</feature>
<comment type="similarity">
    <text evidence="2">Belongs to the PpiC/parvulin rotamase family.</text>
</comment>
<evidence type="ECO:0000256" key="1">
    <source>
        <dbReference type="ARBA" id="ARBA00004496"/>
    </source>
</evidence>
<name>A0A9W6UF79_9STRA</name>
<sequence>MTLNRVCTTLLALVLALNLMSALDLGSNSVVAAEKPTARASHILVPTEAECDEILKQLEAADDLEATFARLAKERSKCPSSRKGGDLGSFGRGQMVPEFDKVVFERPVGDVHKVETQVRRVQCSIFSQKDTMRSVMTDFESMLQFGWHLVLTTGRSGMGDDALDDLDEEQDRDL</sequence>
<dbReference type="GO" id="GO:0003755">
    <property type="term" value="F:peptidyl-prolyl cis-trans isomerase activity"/>
    <property type="evidence" value="ECO:0007669"/>
    <property type="project" value="UniProtKB-UniRule"/>
</dbReference>
<evidence type="ECO:0000256" key="5">
    <source>
        <dbReference type="PROSITE-ProRule" id="PRU00278"/>
    </source>
</evidence>
<keyword evidence="3" id="KW-0963">Cytoplasm</keyword>
<organism evidence="8 9">
    <name type="scientific">Phytophthora fragariaefolia</name>
    <dbReference type="NCBI Taxonomy" id="1490495"/>
    <lineage>
        <taxon>Eukaryota</taxon>
        <taxon>Sar</taxon>
        <taxon>Stramenopiles</taxon>
        <taxon>Oomycota</taxon>
        <taxon>Peronosporomycetes</taxon>
        <taxon>Peronosporales</taxon>
        <taxon>Peronosporaceae</taxon>
        <taxon>Phytophthora</taxon>
    </lineage>
</organism>
<dbReference type="InterPro" id="IPR023058">
    <property type="entry name" value="PPIase_PpiC_CS"/>
</dbReference>
<keyword evidence="9" id="KW-1185">Reference proteome</keyword>
<comment type="subcellular location">
    <subcellularLocation>
        <location evidence="1">Cytoplasm</location>
    </subcellularLocation>
</comment>
<dbReference type="SUPFAM" id="SSF54534">
    <property type="entry name" value="FKBP-like"/>
    <property type="match status" value="1"/>
</dbReference>
<feature type="domain" description="PpiC" evidence="7">
    <location>
        <begin position="35"/>
        <end position="111"/>
    </location>
</feature>
<dbReference type="PANTHER" id="PTHR43629:SF2">
    <property type="entry name" value="RHODANESE-LIKE_PPIC DOMAIN-CONTAINING PROTEIN 12, CHLOROPLASTIC"/>
    <property type="match status" value="1"/>
</dbReference>
<dbReference type="GO" id="GO:0005737">
    <property type="term" value="C:cytoplasm"/>
    <property type="evidence" value="ECO:0007669"/>
    <property type="project" value="UniProtKB-SubCell"/>
</dbReference>
<feature type="chain" id="PRO_5041015498" description="Peptidyl-prolyl cis-trans isomerase" evidence="6">
    <location>
        <begin position="23"/>
        <end position="174"/>
    </location>
</feature>
<keyword evidence="5 6" id="KW-0697">Rotamase</keyword>
<dbReference type="Gene3D" id="3.10.50.40">
    <property type="match status" value="1"/>
</dbReference>
<evidence type="ECO:0000259" key="7">
    <source>
        <dbReference type="PROSITE" id="PS50198"/>
    </source>
</evidence>
<keyword evidence="5 6" id="KW-0413">Isomerase</keyword>
<protein>
    <recommendedName>
        <fullName evidence="6">Peptidyl-prolyl cis-trans isomerase</fullName>
        <ecNumber evidence="6">5.2.1.8</ecNumber>
    </recommendedName>
</protein>
<dbReference type="PROSITE" id="PS01096">
    <property type="entry name" value="PPIC_PPIASE_1"/>
    <property type="match status" value="1"/>
</dbReference>
<keyword evidence="6" id="KW-0732">Signal</keyword>
<evidence type="ECO:0000313" key="9">
    <source>
        <dbReference type="Proteomes" id="UP001165121"/>
    </source>
</evidence>
<accession>A0A9W6UF79</accession>
<dbReference type="EC" id="5.2.1.8" evidence="6"/>
<dbReference type="InterPro" id="IPR046357">
    <property type="entry name" value="PPIase_dom_sf"/>
</dbReference>
<dbReference type="Proteomes" id="UP001165121">
    <property type="component" value="Unassembled WGS sequence"/>
</dbReference>
<dbReference type="PROSITE" id="PS50198">
    <property type="entry name" value="PPIC_PPIASE_2"/>
    <property type="match status" value="1"/>
</dbReference>
<evidence type="ECO:0000256" key="3">
    <source>
        <dbReference type="ARBA" id="ARBA00022490"/>
    </source>
</evidence>
<dbReference type="AlphaFoldDB" id="A0A9W6UF79"/>
<dbReference type="EMBL" id="BSXT01000628">
    <property type="protein sequence ID" value="GMF31344.1"/>
    <property type="molecule type" value="Genomic_DNA"/>
</dbReference>
<dbReference type="InterPro" id="IPR000297">
    <property type="entry name" value="PPIase_PpiC"/>
</dbReference>
<evidence type="ECO:0000256" key="4">
    <source>
        <dbReference type="ARBA" id="ARBA00046231"/>
    </source>
</evidence>
<dbReference type="InterPro" id="IPR052204">
    <property type="entry name" value="PpiC/parvulin_rotamase"/>
</dbReference>
<comment type="catalytic activity">
    <reaction evidence="6">
        <text>[protein]-peptidylproline (omega=180) = [protein]-peptidylproline (omega=0)</text>
        <dbReference type="Rhea" id="RHEA:16237"/>
        <dbReference type="Rhea" id="RHEA-COMP:10747"/>
        <dbReference type="Rhea" id="RHEA-COMP:10748"/>
        <dbReference type="ChEBI" id="CHEBI:83833"/>
        <dbReference type="ChEBI" id="CHEBI:83834"/>
        <dbReference type="EC" id="5.2.1.8"/>
    </reaction>
</comment>
<reference evidence="8" key="1">
    <citation type="submission" date="2023-04" db="EMBL/GenBank/DDBJ databases">
        <title>Phytophthora fragariaefolia NBRC 109709.</title>
        <authorList>
            <person name="Ichikawa N."/>
            <person name="Sato H."/>
            <person name="Tonouchi N."/>
        </authorList>
    </citation>
    <scope>NUCLEOTIDE SEQUENCE</scope>
    <source>
        <strain evidence="8">NBRC 109709</strain>
    </source>
</reference>
<comment type="caution">
    <text evidence="8">The sequence shown here is derived from an EMBL/GenBank/DDBJ whole genome shotgun (WGS) entry which is preliminary data.</text>
</comment>
<evidence type="ECO:0000256" key="2">
    <source>
        <dbReference type="ARBA" id="ARBA00007656"/>
    </source>
</evidence>
<dbReference type="PANTHER" id="PTHR43629">
    <property type="entry name" value="PEPTIDYL-PROLYL CIS-TRANS ISOMERASE"/>
    <property type="match status" value="1"/>
</dbReference>
<gene>
    <name evidence="8" type="ORF">Pfra01_000716800</name>
</gene>
<evidence type="ECO:0000313" key="8">
    <source>
        <dbReference type="EMBL" id="GMF31344.1"/>
    </source>
</evidence>
<proteinExistence type="inferred from homology"/>
<comment type="function">
    <text evidence="4">PPIases accelerate the folding of proteins. It prefers amino acid residues with hydrophobic side chains like leucine and phenylalanine in the P1 position of the peptides substrates.</text>
</comment>